<accession>A0A439CLN0</accession>
<dbReference type="Proteomes" id="UP000286045">
    <property type="component" value="Unassembled WGS sequence"/>
</dbReference>
<proteinExistence type="predicted"/>
<evidence type="ECO:0000313" key="2">
    <source>
        <dbReference type="Proteomes" id="UP000286045"/>
    </source>
</evidence>
<name>A0A439CLN0_9PEZI</name>
<dbReference type="AlphaFoldDB" id="A0A439CLN0"/>
<keyword evidence="2" id="KW-1185">Reference proteome</keyword>
<sequence>MSTAPPDLPTNEAKSVAPIPVPTYGAGGIFAVACSTEIRAPALTCLEKVLDLP</sequence>
<dbReference type="EMBL" id="RYZI01000963">
    <property type="protein sequence ID" value="RWA03073.1"/>
    <property type="molecule type" value="Genomic_DNA"/>
</dbReference>
<protein>
    <submittedName>
        <fullName evidence="1">Uncharacterized protein</fullName>
    </submittedName>
</protein>
<comment type="caution">
    <text evidence="1">The sequence shown here is derived from an EMBL/GenBank/DDBJ whole genome shotgun (WGS) entry which is preliminary data.</text>
</comment>
<reference evidence="1 2" key="1">
    <citation type="submission" date="2018-12" db="EMBL/GenBank/DDBJ databases">
        <title>Draft genome sequence of Xylaria grammica IHI A82.</title>
        <authorList>
            <person name="Buettner E."/>
            <person name="Kellner H."/>
        </authorList>
    </citation>
    <scope>NUCLEOTIDE SEQUENCE [LARGE SCALE GENOMIC DNA]</scope>
    <source>
        <strain evidence="1 2">IHI A82</strain>
    </source>
</reference>
<feature type="non-terminal residue" evidence="1">
    <location>
        <position position="53"/>
    </location>
</feature>
<evidence type="ECO:0000313" key="1">
    <source>
        <dbReference type="EMBL" id="RWA03073.1"/>
    </source>
</evidence>
<gene>
    <name evidence="1" type="ORF">EKO27_g12032</name>
</gene>
<organism evidence="1 2">
    <name type="scientific">Xylaria grammica</name>
    <dbReference type="NCBI Taxonomy" id="363999"/>
    <lineage>
        <taxon>Eukaryota</taxon>
        <taxon>Fungi</taxon>
        <taxon>Dikarya</taxon>
        <taxon>Ascomycota</taxon>
        <taxon>Pezizomycotina</taxon>
        <taxon>Sordariomycetes</taxon>
        <taxon>Xylariomycetidae</taxon>
        <taxon>Xylariales</taxon>
        <taxon>Xylariaceae</taxon>
        <taxon>Xylaria</taxon>
    </lineage>
</organism>